<proteinExistence type="predicted"/>
<protein>
    <submittedName>
        <fullName evidence="1">Uncharacterized protein</fullName>
    </submittedName>
</protein>
<evidence type="ECO:0000313" key="1">
    <source>
        <dbReference type="EMBL" id="CCX15269.1"/>
    </source>
</evidence>
<dbReference type="Proteomes" id="UP000018144">
    <property type="component" value="Unassembled WGS sequence"/>
</dbReference>
<accession>U4LMI2</accession>
<evidence type="ECO:0000313" key="2">
    <source>
        <dbReference type="Proteomes" id="UP000018144"/>
    </source>
</evidence>
<organism evidence="1 2">
    <name type="scientific">Pyronema omphalodes (strain CBS 100304)</name>
    <name type="common">Pyronema confluens</name>
    <dbReference type="NCBI Taxonomy" id="1076935"/>
    <lineage>
        <taxon>Eukaryota</taxon>
        <taxon>Fungi</taxon>
        <taxon>Dikarya</taxon>
        <taxon>Ascomycota</taxon>
        <taxon>Pezizomycotina</taxon>
        <taxon>Pezizomycetes</taxon>
        <taxon>Pezizales</taxon>
        <taxon>Pyronemataceae</taxon>
        <taxon>Pyronema</taxon>
    </lineage>
</organism>
<reference evidence="1 2" key="1">
    <citation type="journal article" date="2013" name="PLoS Genet.">
        <title>The genome and development-dependent transcriptomes of Pyronema confluens: a window into fungal evolution.</title>
        <authorList>
            <person name="Traeger S."/>
            <person name="Altegoer F."/>
            <person name="Freitag M."/>
            <person name="Gabaldon T."/>
            <person name="Kempken F."/>
            <person name="Kumar A."/>
            <person name="Marcet-Houben M."/>
            <person name="Poggeler S."/>
            <person name="Stajich J.E."/>
            <person name="Nowrousian M."/>
        </authorList>
    </citation>
    <scope>NUCLEOTIDE SEQUENCE [LARGE SCALE GENOMIC DNA]</scope>
    <source>
        <strain evidence="2">CBS 100304</strain>
        <tissue evidence="1">Vegetative mycelium</tissue>
    </source>
</reference>
<dbReference type="EMBL" id="HF936161">
    <property type="protein sequence ID" value="CCX15269.1"/>
    <property type="molecule type" value="Genomic_DNA"/>
</dbReference>
<keyword evidence="2" id="KW-1185">Reference proteome</keyword>
<gene>
    <name evidence="1" type="ORF">PCON_01544</name>
</gene>
<sequence length="14" mass="1499">MTLSNRGRMSCVGS</sequence>
<name>U4LMI2_PYROM</name>